<keyword evidence="6" id="KW-0653">Protein transport</keyword>
<evidence type="ECO:0000313" key="10">
    <source>
        <dbReference type="EMBL" id="MBX7482749.1"/>
    </source>
</evidence>
<evidence type="ECO:0000256" key="7">
    <source>
        <dbReference type="ARBA" id="ARBA00022967"/>
    </source>
</evidence>
<comment type="caution">
    <text evidence="10">The sequence shown here is derived from an EMBL/GenBank/DDBJ whole genome shotgun (WGS) entry which is preliminary data.</text>
</comment>
<keyword evidence="7" id="KW-1278">Translocase</keyword>
<dbReference type="PANTHER" id="PTHR15184:SF9">
    <property type="entry name" value="SPI-1 TYPE 3 SECRETION SYSTEM ATPASE"/>
    <property type="match status" value="1"/>
</dbReference>
<evidence type="ECO:0000256" key="8">
    <source>
        <dbReference type="ARBA" id="ARBA00034006"/>
    </source>
</evidence>
<dbReference type="InterPro" id="IPR050053">
    <property type="entry name" value="ATPase_alpha/beta_chains"/>
</dbReference>
<dbReference type="SUPFAM" id="SSF52540">
    <property type="entry name" value="P-loop containing nucleoside triphosphate hydrolases"/>
    <property type="match status" value="1"/>
</dbReference>
<keyword evidence="5" id="KW-0067">ATP-binding</keyword>
<dbReference type="InterPro" id="IPR003593">
    <property type="entry name" value="AAA+_ATPase"/>
</dbReference>
<dbReference type="CDD" id="cd01136">
    <property type="entry name" value="ATPase_flagellum-secretory_path_III"/>
    <property type="match status" value="1"/>
</dbReference>
<evidence type="ECO:0000256" key="2">
    <source>
        <dbReference type="ARBA" id="ARBA00022448"/>
    </source>
</evidence>
<dbReference type="PROSITE" id="PS00152">
    <property type="entry name" value="ATPASE_ALPHA_BETA"/>
    <property type="match status" value="1"/>
</dbReference>
<dbReference type="InterPro" id="IPR005714">
    <property type="entry name" value="ATPase_T3SS_FliI/YscN"/>
</dbReference>
<evidence type="ECO:0000256" key="1">
    <source>
        <dbReference type="ARBA" id="ARBA00004496"/>
    </source>
</evidence>
<evidence type="ECO:0000256" key="3">
    <source>
        <dbReference type="ARBA" id="ARBA00022490"/>
    </source>
</evidence>
<evidence type="ECO:0000256" key="4">
    <source>
        <dbReference type="ARBA" id="ARBA00022741"/>
    </source>
</evidence>
<dbReference type="Pfam" id="PF02874">
    <property type="entry name" value="ATP-synt_ab_N"/>
    <property type="match status" value="1"/>
</dbReference>
<organism evidence="10 11">
    <name type="scientific">Qipengyuania qiaonensis</name>
    <dbReference type="NCBI Taxonomy" id="2867240"/>
    <lineage>
        <taxon>Bacteria</taxon>
        <taxon>Pseudomonadati</taxon>
        <taxon>Pseudomonadota</taxon>
        <taxon>Alphaproteobacteria</taxon>
        <taxon>Sphingomonadales</taxon>
        <taxon>Erythrobacteraceae</taxon>
        <taxon>Qipengyuania</taxon>
    </lineage>
</organism>
<evidence type="ECO:0000256" key="5">
    <source>
        <dbReference type="ARBA" id="ARBA00022840"/>
    </source>
</evidence>
<dbReference type="Pfam" id="PF00006">
    <property type="entry name" value="ATP-synt_ab"/>
    <property type="match status" value="1"/>
</dbReference>
<gene>
    <name evidence="10" type="ORF">K3174_09400</name>
</gene>
<keyword evidence="4" id="KW-0547">Nucleotide-binding</keyword>
<dbReference type="InterPro" id="IPR027417">
    <property type="entry name" value="P-loop_NTPase"/>
</dbReference>
<dbReference type="CDD" id="cd18117">
    <property type="entry name" value="ATP-synt_flagellum-secretory_path_III_N"/>
    <property type="match status" value="1"/>
</dbReference>
<dbReference type="InterPro" id="IPR000194">
    <property type="entry name" value="ATPase_F1/V1/A1_a/bsu_nucl-bd"/>
</dbReference>
<protein>
    <submittedName>
        <fullName evidence="10">FliI/YscN family ATPase</fullName>
    </submittedName>
</protein>
<accession>A0ABS7J9K0</accession>
<evidence type="ECO:0000259" key="9">
    <source>
        <dbReference type="SMART" id="SM00382"/>
    </source>
</evidence>
<evidence type="ECO:0000256" key="6">
    <source>
        <dbReference type="ARBA" id="ARBA00022927"/>
    </source>
</evidence>
<evidence type="ECO:0000313" key="11">
    <source>
        <dbReference type="Proteomes" id="UP000755104"/>
    </source>
</evidence>
<proteinExistence type="predicted"/>
<keyword evidence="3" id="KW-0963">Cytoplasm</keyword>
<sequence>MPNDRVAALAEALEAAPLVEQRGRLVEVVGTTLRVEGLRARIGDICEIGRFGGSSRSGLSAEVVGFAGEIAVLTPLGPVRGLAPSDEIVLARSEPRVPYGDHLLGRVVDSAMQPLDGQGPIAAFPQRALHSAPPSPLERSPIDRQVETGIRAIDALMPLGQGQRIGIFASAGSGKSSLLAMLARHAEADAFVIALIGERGREVREFIEDALGEEGLAKAVVVVATSDRPAKQRVHAAEVATAIAEGLREDGRHVVLMMDSITRYARAQREIGLAAGEPPVRRGYPPSLFAELPVLFERAGTNARGAITAIYTVLLEDEEGDPVGEEVRSLLDGHIHLNRKLAGAGHYPAIDVNASLSRLVGRIAPPEIRAAGAGLRRALARLADIELLVQMGEYSPGQDPLADAALGARGTIEDFLRQDLSTATPLAETTARLRALSEMLDG</sequence>
<keyword evidence="2" id="KW-0813">Transport</keyword>
<feature type="domain" description="AAA+ ATPase" evidence="9">
    <location>
        <begin position="161"/>
        <end position="341"/>
    </location>
</feature>
<dbReference type="Gene3D" id="3.40.50.12240">
    <property type="match status" value="1"/>
</dbReference>
<comment type="subcellular location">
    <subcellularLocation>
        <location evidence="1">Cytoplasm</location>
    </subcellularLocation>
</comment>
<dbReference type="InterPro" id="IPR004100">
    <property type="entry name" value="ATPase_F1/V1/A1_a/bsu_N"/>
</dbReference>
<dbReference type="PANTHER" id="PTHR15184">
    <property type="entry name" value="ATP SYNTHASE"/>
    <property type="match status" value="1"/>
</dbReference>
<dbReference type="SMART" id="SM00382">
    <property type="entry name" value="AAA"/>
    <property type="match status" value="1"/>
</dbReference>
<comment type="catalytic activity">
    <reaction evidence="8">
        <text>ATP + H2O + cellular proteinSide 1 = ADP + phosphate + cellular proteinSide 2.</text>
        <dbReference type="EC" id="7.4.2.8"/>
    </reaction>
</comment>
<dbReference type="InterPro" id="IPR040627">
    <property type="entry name" value="T3SS_ATPase_C"/>
</dbReference>
<dbReference type="Proteomes" id="UP000755104">
    <property type="component" value="Unassembled WGS sequence"/>
</dbReference>
<reference evidence="10 11" key="1">
    <citation type="submission" date="2021-08" db="EMBL/GenBank/DDBJ databases">
        <title>Comparative Genomics Analysis of the Genus Qipengyuania Reveals Extensive Genetic Diversity and Metabolic Versatility, Including the Description of Fifteen Novel Species.</title>
        <authorList>
            <person name="Liu Y."/>
        </authorList>
    </citation>
    <scope>NUCLEOTIDE SEQUENCE [LARGE SCALE GENOMIC DNA]</scope>
    <source>
        <strain evidence="10 11">6D47A</strain>
    </source>
</reference>
<keyword evidence="11" id="KW-1185">Reference proteome</keyword>
<name>A0ABS7J9K0_9SPHN</name>
<dbReference type="InterPro" id="IPR020003">
    <property type="entry name" value="ATPase_a/bsu_AS"/>
</dbReference>
<dbReference type="NCBIfam" id="TIGR01026">
    <property type="entry name" value="fliI_yscN"/>
    <property type="match status" value="1"/>
</dbReference>
<dbReference type="EMBL" id="JAIGNO010000005">
    <property type="protein sequence ID" value="MBX7482749.1"/>
    <property type="molecule type" value="Genomic_DNA"/>
</dbReference>
<dbReference type="Pfam" id="PF18269">
    <property type="entry name" value="T3SS_ATPase_C"/>
    <property type="match status" value="1"/>
</dbReference>